<dbReference type="PANTHER" id="PTHR10491">
    <property type="entry name" value="DTDP-4-DEHYDRORHAMNOSE REDUCTASE"/>
    <property type="match status" value="1"/>
</dbReference>
<comment type="pathway">
    <text evidence="2">Carbohydrate biosynthesis; dTDP-L-rhamnose biosynthesis.</text>
</comment>
<organism evidence="5 6">
    <name type="scientific">Trichocoleus desertorum GB2-A4</name>
    <dbReference type="NCBI Taxonomy" id="2933944"/>
    <lineage>
        <taxon>Bacteria</taxon>
        <taxon>Bacillati</taxon>
        <taxon>Cyanobacteriota</taxon>
        <taxon>Cyanophyceae</taxon>
        <taxon>Leptolyngbyales</taxon>
        <taxon>Trichocoleusaceae</taxon>
        <taxon>Trichocoleus</taxon>
    </lineage>
</organism>
<dbReference type="RefSeq" id="WP_190441641.1">
    <property type="nucleotide sequence ID" value="NZ_JAMPKM010000008.1"/>
</dbReference>
<dbReference type="Proteomes" id="UP001464891">
    <property type="component" value="Unassembled WGS sequence"/>
</dbReference>
<dbReference type="Gene3D" id="3.20.20.80">
    <property type="entry name" value="Glycosidases"/>
    <property type="match status" value="1"/>
</dbReference>
<comment type="function">
    <text evidence="2">Catalyzes the reduction of dTDP-6-deoxy-L-lyxo-4-hexulose to yield dTDP-L-rhamnose.</text>
</comment>
<dbReference type="CDD" id="cd05254">
    <property type="entry name" value="dTDP_HR_like_SDR_e"/>
    <property type="match status" value="1"/>
</dbReference>
<evidence type="ECO:0000313" key="6">
    <source>
        <dbReference type="Proteomes" id="UP001464891"/>
    </source>
</evidence>
<name>A0ABV0J907_9CYAN</name>
<keyword evidence="2" id="KW-0560">Oxidoreductase</keyword>
<dbReference type="InterPro" id="IPR017853">
    <property type="entry name" value="GH"/>
</dbReference>
<dbReference type="SUPFAM" id="SSF51445">
    <property type="entry name" value="(Trans)glycosidases"/>
    <property type="match status" value="1"/>
</dbReference>
<evidence type="ECO:0000256" key="3">
    <source>
        <dbReference type="SAM" id="MobiDB-lite"/>
    </source>
</evidence>
<dbReference type="InterPro" id="IPR001360">
    <property type="entry name" value="Glyco_hydro_1"/>
</dbReference>
<comment type="caution">
    <text evidence="5">The sequence shown here is derived from an EMBL/GenBank/DDBJ whole genome shotgun (WGS) entry which is preliminary data.</text>
</comment>
<evidence type="ECO:0000313" key="5">
    <source>
        <dbReference type="EMBL" id="MEP0818263.1"/>
    </source>
</evidence>
<dbReference type="InterPro" id="IPR036291">
    <property type="entry name" value="NAD(P)-bd_dom_sf"/>
</dbReference>
<gene>
    <name evidence="5" type="ORF">NC998_14275</name>
</gene>
<feature type="domain" description="RmlD-like substrate binding" evidence="4">
    <location>
        <begin position="508"/>
        <end position="762"/>
    </location>
</feature>
<proteinExistence type="inferred from homology"/>
<dbReference type="InterPro" id="IPR005913">
    <property type="entry name" value="dTDP_dehydrorham_reduct"/>
</dbReference>
<evidence type="ECO:0000256" key="1">
    <source>
        <dbReference type="ARBA" id="ARBA00010944"/>
    </source>
</evidence>
<comment type="similarity">
    <text evidence="1 2">Belongs to the dTDP-4-dehydrorhamnose reductase family.</text>
</comment>
<evidence type="ECO:0000259" key="4">
    <source>
        <dbReference type="Pfam" id="PF04321"/>
    </source>
</evidence>
<evidence type="ECO:0000256" key="2">
    <source>
        <dbReference type="RuleBase" id="RU364082"/>
    </source>
</evidence>
<dbReference type="Pfam" id="PF04321">
    <property type="entry name" value="RmlD_sub_bind"/>
    <property type="match status" value="1"/>
</dbReference>
<dbReference type="Pfam" id="PF00232">
    <property type="entry name" value="Glyco_hydro_1"/>
    <property type="match status" value="1"/>
</dbReference>
<dbReference type="Gene3D" id="3.90.25.10">
    <property type="entry name" value="UDP-galactose 4-epimerase, domain 1"/>
    <property type="match status" value="1"/>
</dbReference>
<dbReference type="SUPFAM" id="SSF51735">
    <property type="entry name" value="NAD(P)-binding Rossmann-fold domains"/>
    <property type="match status" value="1"/>
</dbReference>
<dbReference type="PANTHER" id="PTHR10491:SF4">
    <property type="entry name" value="METHIONINE ADENOSYLTRANSFERASE 2 SUBUNIT BETA"/>
    <property type="match status" value="1"/>
</dbReference>
<protein>
    <recommendedName>
        <fullName evidence="2">dTDP-4-dehydrorhamnose reductase</fullName>
        <ecNumber evidence="2">1.1.1.133</ecNumber>
    </recommendedName>
</protein>
<dbReference type="EMBL" id="JAMPKM010000008">
    <property type="protein sequence ID" value="MEP0818263.1"/>
    <property type="molecule type" value="Genomic_DNA"/>
</dbReference>
<sequence length="782" mass="86951">MIANTRSEEQSSPVNVASSNSVANSANSAANLELWAGIECTVNRIGDQYFDQLERNGHLNRIEDLDLFDSLGITAIRYPALWERIAPNGLAQADWSWLDQRLARLDDLGIRPILGLVHHGSGPKDTSLLDPAFPEKLAEFAHAVATRYPWITHYTPVNEPLTTARFSALYGHWYPHKRDGLAFIQALLNQCRAVVLSMQAVRQINPSAQLVQTEDLGKIFSTPLLAYQAEFENNRRWLSLDLLCGRVNHEHPLWEYLRELVGIGEAELTWFVDHPCPPDIMGINRYLTSDRFLDERLERYPAHTHGGNGKHQYADVEAVRVCVEGICDAQTLLKEVWERYQLPIAVTEVHLGCTREEQLRWLKEIWEAAQQLRTDGVDIRAVTAWSLLGAYDWNSLLTRSDGYYEPGVFDLRSPQPRPTALAQMLRQLAEGNEFHHPLLAVPGWWQRPERLLYPPVNYTGEPGDQQLEGKNQEPGANKQESEAKHWKSSVGSQVLRGAETSAASTPPLLITGATGTLGKAFARLCEVRGIPYQLLSRQDMDITNPDSVDHVIAELKPWAVVNTAGYVRVDDAEREPDLCRFINTDGAAILAETCANHGAAFVTFSSDLVFDGNRAEPYVESCEVAPLNVYGHSKAIAEQRVLANHPCSLVIRTSAFFGPWDEHNFLAIALRTLASGQPFIAAEDSVVSPTYVPDLVNNTLDLLIDGECGIWHLANSGAIAWSELAQTVANLAGLDTAVIEARPTKDLGWAASRPVYSALSSERGILLPSLDDAIDRYLCQRA</sequence>
<keyword evidence="6" id="KW-1185">Reference proteome</keyword>
<keyword evidence="2" id="KW-0521">NADP</keyword>
<accession>A0ABV0J907</accession>
<dbReference type="InterPro" id="IPR029903">
    <property type="entry name" value="RmlD-like-bd"/>
</dbReference>
<feature type="region of interest" description="Disordered" evidence="3">
    <location>
        <begin position="1"/>
        <end position="20"/>
    </location>
</feature>
<feature type="region of interest" description="Disordered" evidence="3">
    <location>
        <begin position="456"/>
        <end position="490"/>
    </location>
</feature>
<dbReference type="EC" id="1.1.1.133" evidence="2"/>
<reference evidence="5 6" key="1">
    <citation type="submission" date="2022-04" db="EMBL/GenBank/DDBJ databases">
        <title>Positive selection, recombination, and allopatry shape intraspecific diversity of widespread and dominant cyanobacteria.</title>
        <authorList>
            <person name="Wei J."/>
            <person name="Shu W."/>
            <person name="Hu C."/>
        </authorList>
    </citation>
    <scope>NUCLEOTIDE SEQUENCE [LARGE SCALE GENOMIC DNA]</scope>
    <source>
        <strain evidence="5 6">GB2-A4</strain>
    </source>
</reference>
<dbReference type="Gene3D" id="3.40.50.720">
    <property type="entry name" value="NAD(P)-binding Rossmann-like Domain"/>
    <property type="match status" value="1"/>
</dbReference>